<feature type="transmembrane region" description="Helical" evidence="7">
    <location>
        <begin position="201"/>
        <end position="221"/>
    </location>
</feature>
<feature type="transmembrane region" description="Helical" evidence="7">
    <location>
        <begin position="453"/>
        <end position="470"/>
    </location>
</feature>
<dbReference type="Gene3D" id="1.20.1250.20">
    <property type="entry name" value="MFS general substrate transporter like domains"/>
    <property type="match status" value="1"/>
</dbReference>
<keyword evidence="3 7" id="KW-0812">Transmembrane</keyword>
<dbReference type="PANTHER" id="PTHR23502">
    <property type="entry name" value="MAJOR FACILITATOR SUPERFAMILY"/>
    <property type="match status" value="1"/>
</dbReference>
<name>A0A6A6U018_9PEZI</name>
<feature type="transmembrane region" description="Helical" evidence="7">
    <location>
        <begin position="168"/>
        <end position="189"/>
    </location>
</feature>
<evidence type="ECO:0000256" key="6">
    <source>
        <dbReference type="SAM" id="MobiDB-lite"/>
    </source>
</evidence>
<feature type="compositionally biased region" description="Basic and acidic residues" evidence="6">
    <location>
        <begin position="25"/>
        <end position="42"/>
    </location>
</feature>
<feature type="transmembrane region" description="Helical" evidence="7">
    <location>
        <begin position="343"/>
        <end position="367"/>
    </location>
</feature>
<dbReference type="InterPro" id="IPR020846">
    <property type="entry name" value="MFS_dom"/>
</dbReference>
<dbReference type="PANTHER" id="PTHR23502:SF182">
    <property type="entry name" value="POLYAMINE TRANSPORTER, PUTATIVE-RELATED"/>
    <property type="match status" value="1"/>
</dbReference>
<feature type="domain" description="Major facilitator superfamily (MFS) profile" evidence="8">
    <location>
        <begin position="79"/>
        <end position="509"/>
    </location>
</feature>
<gene>
    <name evidence="9" type="ORF">BT63DRAFT_377994</name>
</gene>
<feature type="region of interest" description="Disordered" evidence="6">
    <location>
        <begin position="1"/>
        <end position="20"/>
    </location>
</feature>
<keyword evidence="4 7" id="KW-1133">Transmembrane helix</keyword>
<dbReference type="PROSITE" id="PS50850">
    <property type="entry name" value="MFS"/>
    <property type="match status" value="1"/>
</dbReference>
<keyword evidence="5 7" id="KW-0472">Membrane</keyword>
<feature type="transmembrane region" description="Helical" evidence="7">
    <location>
        <begin position="388"/>
        <end position="407"/>
    </location>
</feature>
<dbReference type="SUPFAM" id="SSF103473">
    <property type="entry name" value="MFS general substrate transporter"/>
    <property type="match status" value="1"/>
</dbReference>
<reference evidence="9" key="1">
    <citation type="journal article" date="2020" name="Stud. Mycol.">
        <title>101 Dothideomycetes genomes: a test case for predicting lifestyles and emergence of pathogens.</title>
        <authorList>
            <person name="Haridas S."/>
            <person name="Albert R."/>
            <person name="Binder M."/>
            <person name="Bloem J."/>
            <person name="Labutti K."/>
            <person name="Salamov A."/>
            <person name="Andreopoulos B."/>
            <person name="Baker S."/>
            <person name="Barry K."/>
            <person name="Bills G."/>
            <person name="Bluhm B."/>
            <person name="Cannon C."/>
            <person name="Castanera R."/>
            <person name="Culley D."/>
            <person name="Daum C."/>
            <person name="Ezra D."/>
            <person name="Gonzalez J."/>
            <person name="Henrissat B."/>
            <person name="Kuo A."/>
            <person name="Liang C."/>
            <person name="Lipzen A."/>
            <person name="Lutzoni F."/>
            <person name="Magnuson J."/>
            <person name="Mondo S."/>
            <person name="Nolan M."/>
            <person name="Ohm R."/>
            <person name="Pangilinan J."/>
            <person name="Park H.-J."/>
            <person name="Ramirez L."/>
            <person name="Alfaro M."/>
            <person name="Sun H."/>
            <person name="Tritt A."/>
            <person name="Yoshinaga Y."/>
            <person name="Zwiers L.-H."/>
            <person name="Turgeon B."/>
            <person name="Goodwin S."/>
            <person name="Spatafora J."/>
            <person name="Crous P."/>
            <person name="Grigoriev I."/>
        </authorList>
    </citation>
    <scope>NUCLEOTIDE SEQUENCE</scope>
    <source>
        <strain evidence="9">CBS 115976</strain>
    </source>
</reference>
<feature type="transmembrane region" description="Helical" evidence="7">
    <location>
        <begin position="84"/>
        <end position="101"/>
    </location>
</feature>
<evidence type="ECO:0000313" key="9">
    <source>
        <dbReference type="EMBL" id="KAF2665679.1"/>
    </source>
</evidence>
<evidence type="ECO:0000256" key="7">
    <source>
        <dbReference type="SAM" id="Phobius"/>
    </source>
</evidence>
<dbReference type="GO" id="GO:0015606">
    <property type="term" value="F:spermidine transmembrane transporter activity"/>
    <property type="evidence" value="ECO:0007669"/>
    <property type="project" value="TreeGrafter"/>
</dbReference>
<comment type="similarity">
    <text evidence="2">Belongs to the major facilitator superfamily.</text>
</comment>
<dbReference type="GO" id="GO:0005886">
    <property type="term" value="C:plasma membrane"/>
    <property type="evidence" value="ECO:0007669"/>
    <property type="project" value="TreeGrafter"/>
</dbReference>
<evidence type="ECO:0000256" key="5">
    <source>
        <dbReference type="ARBA" id="ARBA00023136"/>
    </source>
</evidence>
<feature type="region of interest" description="Disordered" evidence="6">
    <location>
        <begin position="25"/>
        <end position="44"/>
    </location>
</feature>
<evidence type="ECO:0000259" key="8">
    <source>
        <dbReference type="PROSITE" id="PS50850"/>
    </source>
</evidence>
<dbReference type="AlphaFoldDB" id="A0A6A6U018"/>
<feature type="transmembrane region" description="Helical" evidence="7">
    <location>
        <begin position="304"/>
        <end position="323"/>
    </location>
</feature>
<evidence type="ECO:0000313" key="10">
    <source>
        <dbReference type="Proteomes" id="UP000799302"/>
    </source>
</evidence>
<dbReference type="Pfam" id="PF07690">
    <property type="entry name" value="MFS_1"/>
    <property type="match status" value="1"/>
</dbReference>
<evidence type="ECO:0000256" key="4">
    <source>
        <dbReference type="ARBA" id="ARBA00022989"/>
    </source>
</evidence>
<organism evidence="9 10">
    <name type="scientific">Microthyrium microscopicum</name>
    <dbReference type="NCBI Taxonomy" id="703497"/>
    <lineage>
        <taxon>Eukaryota</taxon>
        <taxon>Fungi</taxon>
        <taxon>Dikarya</taxon>
        <taxon>Ascomycota</taxon>
        <taxon>Pezizomycotina</taxon>
        <taxon>Dothideomycetes</taxon>
        <taxon>Dothideomycetes incertae sedis</taxon>
        <taxon>Microthyriales</taxon>
        <taxon>Microthyriaceae</taxon>
        <taxon>Microthyrium</taxon>
    </lineage>
</organism>
<dbReference type="OrthoDB" id="3936150at2759"/>
<dbReference type="EMBL" id="MU004240">
    <property type="protein sequence ID" value="KAF2665679.1"/>
    <property type="molecule type" value="Genomic_DNA"/>
</dbReference>
<feature type="transmembrane region" description="Helical" evidence="7">
    <location>
        <begin position="233"/>
        <end position="252"/>
    </location>
</feature>
<proteinExistence type="inferred from homology"/>
<evidence type="ECO:0000256" key="3">
    <source>
        <dbReference type="ARBA" id="ARBA00022692"/>
    </source>
</evidence>
<dbReference type="Proteomes" id="UP000799302">
    <property type="component" value="Unassembled WGS sequence"/>
</dbReference>
<evidence type="ECO:0000256" key="2">
    <source>
        <dbReference type="ARBA" id="ARBA00008335"/>
    </source>
</evidence>
<evidence type="ECO:0000256" key="1">
    <source>
        <dbReference type="ARBA" id="ARBA00004141"/>
    </source>
</evidence>
<dbReference type="FunFam" id="1.20.1250.20:FF:000082">
    <property type="entry name" value="MFS multidrug transporter, putative"/>
    <property type="match status" value="1"/>
</dbReference>
<feature type="transmembrane region" description="Helical" evidence="7">
    <location>
        <begin position="113"/>
        <end position="132"/>
    </location>
</feature>
<accession>A0A6A6U018</accession>
<feature type="transmembrane region" description="Helical" evidence="7">
    <location>
        <begin position="144"/>
        <end position="162"/>
    </location>
</feature>
<protein>
    <submittedName>
        <fullName evidence="9">Putative bicyclomycin resistance protein</fullName>
    </submittedName>
</protein>
<dbReference type="InterPro" id="IPR011701">
    <property type="entry name" value="MFS"/>
</dbReference>
<feature type="compositionally biased region" description="Basic and acidic residues" evidence="6">
    <location>
        <begin position="1"/>
        <end position="10"/>
    </location>
</feature>
<keyword evidence="10" id="KW-1185">Reference proteome</keyword>
<sequence>MDPEKDKEFGQELQASDPHLAIELDLERSSSDEETHQNDIEASRVGSRTVTRVVTAQDWTGPDDPENPHNWFIGKRIWHTIQPGLFGLAVTFGSSAFSPAVEDVAKSFHVSQTAATLGITLYVLGLGFGPVLAAPMSETYGRRIVYWISLPISMLFTLGAGFSTNFGSLLVCRFFAGLFGSPVLGVGAGTNADLFPPRSRANATISFLLAPFLGTSLGPLVNGFAVQAKGWKWSQWTILMLSLGIYISSLTMDETYKKTILQKRSKRLGIAPPKSILPPGFAGVKMILTITLFRPMRMLLFEPIVLFLSLYSAFTFGVLFAFLDAFPVVFVGVYHFNLGQLGLSFLSLAIGYILAVPTSVAVDFFVYQKKHRAAAAKGQHLLPPEERLYTAMMGSFGVTIGLFWFGWTSRESIHWIVPMIGVVPFAWGNLCIFSASALYVIDVYGPLNGASAMGANSLARYALGAAFPLFTTQMYNKLGIGWASSLLGFLSLVMIPIPFVLFKWGPQIRAKSSFETVKF</sequence>
<dbReference type="InterPro" id="IPR036259">
    <property type="entry name" value="MFS_trans_sf"/>
</dbReference>
<dbReference type="GO" id="GO:0000297">
    <property type="term" value="F:spermine transmembrane transporter activity"/>
    <property type="evidence" value="ECO:0007669"/>
    <property type="project" value="TreeGrafter"/>
</dbReference>
<dbReference type="CDD" id="cd17323">
    <property type="entry name" value="MFS_Tpo1_MDR_like"/>
    <property type="match status" value="1"/>
</dbReference>
<comment type="subcellular location">
    <subcellularLocation>
        <location evidence="1">Membrane</location>
        <topology evidence="1">Multi-pass membrane protein</topology>
    </subcellularLocation>
</comment>
<feature type="transmembrane region" description="Helical" evidence="7">
    <location>
        <begin position="413"/>
        <end position="441"/>
    </location>
</feature>
<feature type="transmembrane region" description="Helical" evidence="7">
    <location>
        <begin position="482"/>
        <end position="502"/>
    </location>
</feature>